<evidence type="ECO:0000313" key="2">
    <source>
        <dbReference type="Proteomes" id="UP001055811"/>
    </source>
</evidence>
<reference evidence="1 2" key="2">
    <citation type="journal article" date="2022" name="Mol. Ecol. Resour.">
        <title>The genomes of chicory, endive, great burdock and yacon provide insights into Asteraceae paleo-polyploidization history and plant inulin production.</title>
        <authorList>
            <person name="Fan W."/>
            <person name="Wang S."/>
            <person name="Wang H."/>
            <person name="Wang A."/>
            <person name="Jiang F."/>
            <person name="Liu H."/>
            <person name="Zhao H."/>
            <person name="Xu D."/>
            <person name="Zhang Y."/>
        </authorList>
    </citation>
    <scope>NUCLEOTIDE SEQUENCE [LARGE SCALE GENOMIC DNA]</scope>
    <source>
        <strain evidence="2">cv. Punajuju</strain>
        <tissue evidence="1">Leaves</tissue>
    </source>
</reference>
<dbReference type="EMBL" id="CM042014">
    <property type="protein sequence ID" value="KAI3722988.1"/>
    <property type="molecule type" value="Genomic_DNA"/>
</dbReference>
<accession>A0ACB9BLU7</accession>
<reference evidence="2" key="1">
    <citation type="journal article" date="2022" name="Mol. Ecol. Resour.">
        <title>The genomes of chicory, endive, great burdock and yacon provide insights into Asteraceae palaeo-polyploidization history and plant inulin production.</title>
        <authorList>
            <person name="Fan W."/>
            <person name="Wang S."/>
            <person name="Wang H."/>
            <person name="Wang A."/>
            <person name="Jiang F."/>
            <person name="Liu H."/>
            <person name="Zhao H."/>
            <person name="Xu D."/>
            <person name="Zhang Y."/>
        </authorList>
    </citation>
    <scope>NUCLEOTIDE SEQUENCE [LARGE SCALE GENOMIC DNA]</scope>
    <source>
        <strain evidence="2">cv. Punajuju</strain>
    </source>
</reference>
<keyword evidence="2" id="KW-1185">Reference proteome</keyword>
<dbReference type="Proteomes" id="UP001055811">
    <property type="component" value="Linkage Group LG06"/>
</dbReference>
<gene>
    <name evidence="1" type="ORF">L2E82_34245</name>
</gene>
<proteinExistence type="predicted"/>
<name>A0ACB9BLU7_CICIN</name>
<sequence length="176" mass="19943">MVSYGVTFLAQSHLLNMDFSSSSHERSFEYSPHKEVINAERKEEGEKLRQYIGIRRRPWGKFAAEIRDSTRCGKRVWLGTFNTAEEAALAYDQALYSMKGPSSVLNFSVEDVKKSLKGTDYCNKKDGESPAAAIKEMHRLRRTSLSSSSKEKNKQQKDLVILEDLGSDLLEELLSS</sequence>
<protein>
    <submittedName>
        <fullName evidence="1">Uncharacterized protein</fullName>
    </submittedName>
</protein>
<comment type="caution">
    <text evidence="1">The sequence shown here is derived from an EMBL/GenBank/DDBJ whole genome shotgun (WGS) entry which is preliminary data.</text>
</comment>
<organism evidence="1 2">
    <name type="scientific">Cichorium intybus</name>
    <name type="common">Chicory</name>
    <dbReference type="NCBI Taxonomy" id="13427"/>
    <lineage>
        <taxon>Eukaryota</taxon>
        <taxon>Viridiplantae</taxon>
        <taxon>Streptophyta</taxon>
        <taxon>Embryophyta</taxon>
        <taxon>Tracheophyta</taxon>
        <taxon>Spermatophyta</taxon>
        <taxon>Magnoliopsida</taxon>
        <taxon>eudicotyledons</taxon>
        <taxon>Gunneridae</taxon>
        <taxon>Pentapetalae</taxon>
        <taxon>asterids</taxon>
        <taxon>campanulids</taxon>
        <taxon>Asterales</taxon>
        <taxon>Asteraceae</taxon>
        <taxon>Cichorioideae</taxon>
        <taxon>Cichorieae</taxon>
        <taxon>Cichoriinae</taxon>
        <taxon>Cichorium</taxon>
    </lineage>
</organism>
<evidence type="ECO:0000313" key="1">
    <source>
        <dbReference type="EMBL" id="KAI3722988.1"/>
    </source>
</evidence>